<dbReference type="EMBL" id="LN609529">
    <property type="protein sequence ID" value="CEF67481.1"/>
    <property type="molecule type" value="Genomic_DNA"/>
</dbReference>
<gene>
    <name evidence="3 5 6" type="ORF">SRAE_2000214300</name>
</gene>
<organism evidence="3">
    <name type="scientific">Strongyloides ratti</name>
    <name type="common">Parasitic roundworm</name>
    <dbReference type="NCBI Taxonomy" id="34506"/>
    <lineage>
        <taxon>Eukaryota</taxon>
        <taxon>Metazoa</taxon>
        <taxon>Ecdysozoa</taxon>
        <taxon>Nematoda</taxon>
        <taxon>Chromadorea</taxon>
        <taxon>Rhabditida</taxon>
        <taxon>Tylenchina</taxon>
        <taxon>Panagrolaimomorpha</taxon>
        <taxon>Strongyloidoidea</taxon>
        <taxon>Strongyloididae</taxon>
        <taxon>Strongyloides</taxon>
    </lineage>
</organism>
<dbReference type="CTD" id="36379846"/>
<dbReference type="OrthoDB" id="5871327at2759"/>
<feature type="compositionally biased region" description="Polar residues" evidence="1">
    <location>
        <begin position="86"/>
        <end position="95"/>
    </location>
</feature>
<keyword evidence="2" id="KW-0732">Signal</keyword>
<dbReference type="Proteomes" id="UP000035682">
    <property type="component" value="Unplaced"/>
</dbReference>
<accession>A0A090LCF8</accession>
<reference evidence="3 4" key="1">
    <citation type="submission" date="2014-09" db="EMBL/GenBank/DDBJ databases">
        <authorList>
            <person name="Martin A.A."/>
        </authorList>
    </citation>
    <scope>NUCLEOTIDE SEQUENCE</scope>
    <source>
        <strain evidence="4">ED321</strain>
        <strain evidence="3">ED321 Heterogonic</strain>
    </source>
</reference>
<dbReference type="WBParaSite" id="SRAE_2000214300.1">
    <property type="protein sequence ID" value="SRAE_2000214300.1"/>
    <property type="gene ID" value="WBGene00262352"/>
</dbReference>
<keyword evidence="4" id="KW-1185">Reference proteome</keyword>
<evidence type="ECO:0000313" key="6">
    <source>
        <dbReference type="WormBase" id="SRAE_2000214300"/>
    </source>
</evidence>
<feature type="region of interest" description="Disordered" evidence="1">
    <location>
        <begin position="71"/>
        <end position="141"/>
    </location>
</feature>
<feature type="signal peptide" evidence="2">
    <location>
        <begin position="1"/>
        <end position="18"/>
    </location>
</feature>
<evidence type="ECO:0000313" key="5">
    <source>
        <dbReference type="WBParaSite" id="SRAE_2000214300.1"/>
    </source>
</evidence>
<evidence type="ECO:0000256" key="2">
    <source>
        <dbReference type="SAM" id="SignalP"/>
    </source>
</evidence>
<reference evidence="5" key="2">
    <citation type="submission" date="2020-12" db="UniProtKB">
        <authorList>
            <consortium name="WormBaseParasite"/>
        </authorList>
    </citation>
    <scope>IDENTIFICATION</scope>
</reference>
<evidence type="ECO:0000313" key="4">
    <source>
        <dbReference type="Proteomes" id="UP000035682"/>
    </source>
</evidence>
<evidence type="ECO:0000313" key="3">
    <source>
        <dbReference type="EMBL" id="CEF67481.1"/>
    </source>
</evidence>
<protein>
    <submittedName>
        <fullName evidence="3 5">Uncharacterized protein</fullName>
    </submittedName>
</protein>
<dbReference type="AlphaFoldDB" id="A0A090LCF8"/>
<name>A0A090LCF8_STRRB</name>
<sequence>MKLIIFFQLIIFLHDTHGFIIPNDRFKRQAVVGWDNNAEPGYLPDYRGDKYTDPQRIKDTQALNKPFFDSIGGEPTYPGGVPPKNGVNNSTNTYYSNQQNSDSSSLNNNNQQNSNSYTENGNQMSNGNNYNDQNPSYTTSVYPNHVQRDYFVPNTYEISTTGYEVLNNGYIPGTTVTNIPILTNLQTGNGPLWQSANPGFLPDYRGDKYTDPQRILDTQNLNKKFFESIGGEPVYPGGVPPKQNIVTSSTSVYNI</sequence>
<proteinExistence type="predicted"/>
<feature type="chain" id="PRO_5015030703" evidence="2">
    <location>
        <begin position="19"/>
        <end position="255"/>
    </location>
</feature>
<evidence type="ECO:0000256" key="1">
    <source>
        <dbReference type="SAM" id="MobiDB-lite"/>
    </source>
</evidence>
<dbReference type="WormBase" id="SRAE_2000214300">
    <property type="protein sequence ID" value="SRP05374"/>
    <property type="gene ID" value="WBGene00262352"/>
</dbReference>
<feature type="compositionally biased region" description="Low complexity" evidence="1">
    <location>
        <begin position="96"/>
        <end position="134"/>
    </location>
</feature>
<dbReference type="STRING" id="34506.A0A090LCF8"/>
<dbReference type="RefSeq" id="XP_024506681.1">
    <property type="nucleotide sequence ID" value="XM_024653179.1"/>
</dbReference>
<dbReference type="GeneID" id="36379846"/>